<dbReference type="Proteomes" id="UP001139451">
    <property type="component" value="Unassembled WGS sequence"/>
</dbReference>
<organism evidence="2 3">
    <name type="scientific">Sphingomonas tagetis</name>
    <dbReference type="NCBI Taxonomy" id="2949092"/>
    <lineage>
        <taxon>Bacteria</taxon>
        <taxon>Pseudomonadati</taxon>
        <taxon>Pseudomonadota</taxon>
        <taxon>Alphaproteobacteria</taxon>
        <taxon>Sphingomonadales</taxon>
        <taxon>Sphingomonadaceae</taxon>
        <taxon>Sphingomonas</taxon>
    </lineage>
</organism>
<evidence type="ECO:0000313" key="3">
    <source>
        <dbReference type="Proteomes" id="UP001139451"/>
    </source>
</evidence>
<comment type="caution">
    <text evidence="2">The sequence shown here is derived from an EMBL/GenBank/DDBJ whole genome shotgun (WGS) entry which is preliminary data.</text>
</comment>
<dbReference type="RefSeq" id="WP_254291227.1">
    <property type="nucleotide sequence ID" value="NZ_JAMLDX010000001.1"/>
</dbReference>
<evidence type="ECO:0008006" key="4">
    <source>
        <dbReference type="Google" id="ProtNLM"/>
    </source>
</evidence>
<reference evidence="2" key="1">
    <citation type="submission" date="2022-05" db="EMBL/GenBank/DDBJ databases">
        <title>Sphingomonas sp. strain MG17 Genome sequencing and assembly.</title>
        <authorList>
            <person name="Kim I."/>
        </authorList>
    </citation>
    <scope>NUCLEOTIDE SEQUENCE</scope>
    <source>
        <strain evidence="2">MG17</strain>
    </source>
</reference>
<protein>
    <recommendedName>
        <fullName evidence="4">Phage tail protein</fullName>
    </recommendedName>
</protein>
<evidence type="ECO:0000256" key="1">
    <source>
        <dbReference type="SAM" id="MobiDB-lite"/>
    </source>
</evidence>
<keyword evidence="3" id="KW-1185">Reference proteome</keyword>
<dbReference type="AlphaFoldDB" id="A0A9X2KJA4"/>
<feature type="region of interest" description="Disordered" evidence="1">
    <location>
        <begin position="194"/>
        <end position="217"/>
    </location>
</feature>
<evidence type="ECO:0000313" key="2">
    <source>
        <dbReference type="EMBL" id="MCP3729249.1"/>
    </source>
</evidence>
<proteinExistence type="predicted"/>
<dbReference type="EMBL" id="JAMLDX010000001">
    <property type="protein sequence ID" value="MCP3729249.1"/>
    <property type="molecule type" value="Genomic_DNA"/>
</dbReference>
<name>A0A9X2KJA4_9SPHN</name>
<sequence>MSRPDAAASAALDAQVVRPVWFAYLDILGDPIRACTAARSITFTGIGDPDVDDQVFDAINPDVVEISSVRVKANGAEPVTARLSGIATIDADTLELIGDKSNWQGRVARLWRIIRDESGTQAGALQHYYTGYMVALSVTGTPQSQSISVKIESYLAAYSQASNRTYLDQEQYDPGDLSAKAAIAIANGTSGNPLISNTPVQSDYDDWRSPLGPRMGL</sequence>
<accession>A0A9X2KJA4</accession>
<gene>
    <name evidence="2" type="ORF">M9978_02310</name>
</gene>